<proteinExistence type="predicted"/>
<evidence type="ECO:0008006" key="5">
    <source>
        <dbReference type="Google" id="ProtNLM"/>
    </source>
</evidence>
<organism evidence="3 4">
    <name type="scientific">Cyclostephanos tholiformis</name>
    <dbReference type="NCBI Taxonomy" id="382380"/>
    <lineage>
        <taxon>Eukaryota</taxon>
        <taxon>Sar</taxon>
        <taxon>Stramenopiles</taxon>
        <taxon>Ochrophyta</taxon>
        <taxon>Bacillariophyta</taxon>
        <taxon>Coscinodiscophyceae</taxon>
        <taxon>Thalassiosirophycidae</taxon>
        <taxon>Stephanodiscales</taxon>
        <taxon>Stephanodiscaceae</taxon>
        <taxon>Cyclostephanos</taxon>
    </lineage>
</organism>
<name>A0ABD3SGD6_9STRA</name>
<keyword evidence="4" id="KW-1185">Reference proteome</keyword>
<evidence type="ECO:0000313" key="4">
    <source>
        <dbReference type="Proteomes" id="UP001530377"/>
    </source>
</evidence>
<feature type="signal peptide" evidence="2">
    <location>
        <begin position="1"/>
        <end position="18"/>
    </location>
</feature>
<dbReference type="Proteomes" id="UP001530377">
    <property type="component" value="Unassembled WGS sequence"/>
</dbReference>
<dbReference type="EMBL" id="JALLPB020000033">
    <property type="protein sequence ID" value="KAL3823614.1"/>
    <property type="molecule type" value="Genomic_DNA"/>
</dbReference>
<evidence type="ECO:0000256" key="1">
    <source>
        <dbReference type="SAM" id="MobiDB-lite"/>
    </source>
</evidence>
<comment type="caution">
    <text evidence="3">The sequence shown here is derived from an EMBL/GenBank/DDBJ whole genome shotgun (WGS) entry which is preliminary data.</text>
</comment>
<keyword evidence="2" id="KW-0732">Signal</keyword>
<dbReference type="Gene3D" id="2.60.40.10">
    <property type="entry name" value="Immunoglobulins"/>
    <property type="match status" value="1"/>
</dbReference>
<accession>A0ABD3SGD6</accession>
<gene>
    <name evidence="3" type="ORF">ACHAXA_005595</name>
</gene>
<feature type="chain" id="PRO_5044843018" description="ADP ribosyltransferase domain-containing protein" evidence="2">
    <location>
        <begin position="19"/>
        <end position="311"/>
    </location>
</feature>
<reference evidence="3 4" key="1">
    <citation type="submission" date="2024-10" db="EMBL/GenBank/DDBJ databases">
        <title>Updated reference genomes for cyclostephanoid diatoms.</title>
        <authorList>
            <person name="Roberts W.R."/>
            <person name="Alverson A.J."/>
        </authorList>
    </citation>
    <scope>NUCLEOTIDE SEQUENCE [LARGE SCALE GENOMIC DNA]</scope>
    <source>
        <strain evidence="3 4">AJA228-03</strain>
    </source>
</reference>
<protein>
    <recommendedName>
        <fullName evidence="5">ADP ribosyltransferase domain-containing protein</fullName>
    </recommendedName>
</protein>
<feature type="region of interest" description="Disordered" evidence="1">
    <location>
        <begin position="53"/>
        <end position="75"/>
    </location>
</feature>
<evidence type="ECO:0000256" key="2">
    <source>
        <dbReference type="SAM" id="SignalP"/>
    </source>
</evidence>
<dbReference type="AlphaFoldDB" id="A0ABD3SGD6"/>
<sequence>MHPSKSVFLLLISAGTTTRNVINAFVPSCLPMTHSVSLTPLGGYLDNLSRDLNAADSSPVPDEESREANKMDKSQIVSYGPGSFKDFVDFNEFDGGDGQMGVAGDGQKGLEKIDSGVSLFNSKSMSAKNAWGTSSGYADALRAGNPKMDTARAQQLENWANQQEVRAKNQALKNMADAFDSRQSSAEEDWRTLAKFGVERNEEFDMDAAFGPVVAGDEIEGIIELKSAVTKVAAHDLYLRNPYMGFSDFRAAFTSDTPMDWSVEPNEGSLMQREDTHFIVKFKPQGPGLIEGYLVIETEDFKKTWLVRGST</sequence>
<evidence type="ECO:0000313" key="3">
    <source>
        <dbReference type="EMBL" id="KAL3823614.1"/>
    </source>
</evidence>
<dbReference type="InterPro" id="IPR013783">
    <property type="entry name" value="Ig-like_fold"/>
</dbReference>